<keyword evidence="8" id="KW-1185">Reference proteome</keyword>
<dbReference type="Proteomes" id="UP000634206">
    <property type="component" value="Unassembled WGS sequence"/>
</dbReference>
<protein>
    <submittedName>
        <fullName evidence="7">Polyprenyl synthetase family protein</fullName>
    </submittedName>
</protein>
<dbReference type="GO" id="GO:0004659">
    <property type="term" value="F:prenyltransferase activity"/>
    <property type="evidence" value="ECO:0007669"/>
    <property type="project" value="InterPro"/>
</dbReference>
<evidence type="ECO:0000313" key="7">
    <source>
        <dbReference type="EMBL" id="MBK1856167.1"/>
    </source>
</evidence>
<keyword evidence="5" id="KW-0460">Magnesium</keyword>
<dbReference type="InterPro" id="IPR008949">
    <property type="entry name" value="Isoprenoid_synthase_dom_sf"/>
</dbReference>
<evidence type="ECO:0000256" key="4">
    <source>
        <dbReference type="ARBA" id="ARBA00022723"/>
    </source>
</evidence>
<comment type="similarity">
    <text evidence="2 6">Belongs to the FPP/GGPP synthase family.</text>
</comment>
<name>A0AAE2V8X5_9BACT</name>
<evidence type="ECO:0000256" key="1">
    <source>
        <dbReference type="ARBA" id="ARBA00001946"/>
    </source>
</evidence>
<sequence length="333" mass="36686">MSLIKPSTIPRIPFKLVKKELKEVEAQIRDQVRAFDPSVEPYIDYICNTSGKRIRPVLSILAGGATGGVDEGHLKIGVILELIHMSTLVHDDIIDGADTRRNVPTANAKWGNGMAVLLGDALFSHSLLLATEFDSIDICRKVGKASREVCQGEVMQTQRRFDLTLTKDDYFHIIEMKTGALFAAATGIAASLSGVSEDIEQRLYDYGLKLGTAYQIYDDCLDLVGTEAEVGKTLRTDLEKGKLTLPLLNLIEKADPAQRDKLNKRIIEQQPLDLPVLIGIAEYEGAVESALDTASTMLNEAREDLEVLESGEWRDGLTEITHYLDGLLNACRS</sequence>
<evidence type="ECO:0000313" key="8">
    <source>
        <dbReference type="Proteomes" id="UP000634206"/>
    </source>
</evidence>
<evidence type="ECO:0000256" key="6">
    <source>
        <dbReference type="RuleBase" id="RU004466"/>
    </source>
</evidence>
<keyword evidence="4" id="KW-0479">Metal-binding</keyword>
<dbReference type="GO" id="GO:0008299">
    <property type="term" value="P:isoprenoid biosynthetic process"/>
    <property type="evidence" value="ECO:0007669"/>
    <property type="project" value="InterPro"/>
</dbReference>
<dbReference type="EMBL" id="JAENIG010000010">
    <property type="protein sequence ID" value="MBK1856167.1"/>
    <property type="molecule type" value="Genomic_DNA"/>
</dbReference>
<dbReference type="RefSeq" id="WP_309490781.1">
    <property type="nucleotide sequence ID" value="NZ_JAENIG010000010.1"/>
</dbReference>
<comment type="cofactor">
    <cofactor evidence="1">
        <name>Mg(2+)</name>
        <dbReference type="ChEBI" id="CHEBI:18420"/>
    </cofactor>
</comment>
<organism evidence="7 8">
    <name type="scientific">Oceaniferula flava</name>
    <dbReference type="NCBI Taxonomy" id="2800421"/>
    <lineage>
        <taxon>Bacteria</taxon>
        <taxon>Pseudomonadati</taxon>
        <taxon>Verrucomicrobiota</taxon>
        <taxon>Verrucomicrobiia</taxon>
        <taxon>Verrucomicrobiales</taxon>
        <taxon>Verrucomicrobiaceae</taxon>
        <taxon>Oceaniferula</taxon>
    </lineage>
</organism>
<dbReference type="PANTHER" id="PTHR12001">
    <property type="entry name" value="GERANYLGERANYL PYROPHOSPHATE SYNTHASE"/>
    <property type="match status" value="1"/>
</dbReference>
<dbReference type="GO" id="GO:0046872">
    <property type="term" value="F:metal ion binding"/>
    <property type="evidence" value="ECO:0007669"/>
    <property type="project" value="UniProtKB-KW"/>
</dbReference>
<dbReference type="SUPFAM" id="SSF48576">
    <property type="entry name" value="Terpenoid synthases"/>
    <property type="match status" value="1"/>
</dbReference>
<reference evidence="7" key="1">
    <citation type="submission" date="2021-01" db="EMBL/GenBank/DDBJ databases">
        <title>Modified the classification status of verrucomicrobia.</title>
        <authorList>
            <person name="Feng X."/>
        </authorList>
    </citation>
    <scope>NUCLEOTIDE SEQUENCE</scope>
    <source>
        <strain evidence="7">5K15</strain>
    </source>
</reference>
<comment type="caution">
    <text evidence="7">The sequence shown here is derived from an EMBL/GenBank/DDBJ whole genome shotgun (WGS) entry which is preliminary data.</text>
</comment>
<dbReference type="SFLD" id="SFLDS00005">
    <property type="entry name" value="Isoprenoid_Synthase_Type_I"/>
    <property type="match status" value="1"/>
</dbReference>
<dbReference type="PANTHER" id="PTHR12001:SF69">
    <property type="entry name" value="ALL TRANS-POLYPRENYL-DIPHOSPHATE SYNTHASE PDSS1"/>
    <property type="match status" value="1"/>
</dbReference>
<evidence type="ECO:0000256" key="3">
    <source>
        <dbReference type="ARBA" id="ARBA00022679"/>
    </source>
</evidence>
<keyword evidence="3 6" id="KW-0808">Transferase</keyword>
<dbReference type="Pfam" id="PF00348">
    <property type="entry name" value="polyprenyl_synt"/>
    <property type="match status" value="1"/>
</dbReference>
<dbReference type="AlphaFoldDB" id="A0AAE2V8X5"/>
<proteinExistence type="inferred from homology"/>
<accession>A0AAE2V8X5</accession>
<dbReference type="InterPro" id="IPR000092">
    <property type="entry name" value="Polyprenyl_synt"/>
</dbReference>
<dbReference type="CDD" id="cd00685">
    <property type="entry name" value="Trans_IPPS_HT"/>
    <property type="match status" value="1"/>
</dbReference>
<evidence type="ECO:0000256" key="2">
    <source>
        <dbReference type="ARBA" id="ARBA00006706"/>
    </source>
</evidence>
<gene>
    <name evidence="7" type="ORF">JIN83_14435</name>
</gene>
<dbReference type="Gene3D" id="1.10.600.10">
    <property type="entry name" value="Farnesyl Diphosphate Synthase"/>
    <property type="match status" value="1"/>
</dbReference>
<evidence type="ECO:0000256" key="5">
    <source>
        <dbReference type="ARBA" id="ARBA00022842"/>
    </source>
</evidence>